<evidence type="ECO:0000256" key="1">
    <source>
        <dbReference type="SAM" id="MobiDB-lite"/>
    </source>
</evidence>
<protein>
    <submittedName>
        <fullName evidence="3">Uncharacterized protein LOC104743482</fullName>
    </submittedName>
</protein>
<name>A0ABM0VY27_CAMSA</name>
<feature type="compositionally biased region" description="Low complexity" evidence="1">
    <location>
        <begin position="57"/>
        <end position="73"/>
    </location>
</feature>
<organism evidence="2 3">
    <name type="scientific">Camelina sativa</name>
    <name type="common">False flax</name>
    <name type="synonym">Myagrum sativum</name>
    <dbReference type="NCBI Taxonomy" id="90675"/>
    <lineage>
        <taxon>Eukaryota</taxon>
        <taxon>Viridiplantae</taxon>
        <taxon>Streptophyta</taxon>
        <taxon>Embryophyta</taxon>
        <taxon>Tracheophyta</taxon>
        <taxon>Spermatophyta</taxon>
        <taxon>Magnoliopsida</taxon>
        <taxon>eudicotyledons</taxon>
        <taxon>Gunneridae</taxon>
        <taxon>Pentapetalae</taxon>
        <taxon>rosids</taxon>
        <taxon>malvids</taxon>
        <taxon>Brassicales</taxon>
        <taxon>Brassicaceae</taxon>
        <taxon>Camelineae</taxon>
        <taxon>Camelina</taxon>
    </lineage>
</organism>
<evidence type="ECO:0000313" key="3">
    <source>
        <dbReference type="RefSeq" id="XP_010462858.1"/>
    </source>
</evidence>
<feature type="region of interest" description="Disordered" evidence="1">
    <location>
        <begin position="54"/>
        <end position="82"/>
    </location>
</feature>
<dbReference type="GeneID" id="104743482"/>
<dbReference type="Proteomes" id="UP000694864">
    <property type="component" value="Chromosome 14"/>
</dbReference>
<dbReference type="RefSeq" id="XP_010462858.1">
    <property type="nucleotide sequence ID" value="XM_010464556.1"/>
</dbReference>
<dbReference type="PANTHER" id="PTHR35692:SF6">
    <property type="entry name" value="BNAA09G29980D PROTEIN"/>
    <property type="match status" value="1"/>
</dbReference>
<reference evidence="3" key="2">
    <citation type="submission" date="2025-08" db="UniProtKB">
        <authorList>
            <consortium name="RefSeq"/>
        </authorList>
    </citation>
    <scope>IDENTIFICATION</scope>
    <source>
        <tissue evidence="3">Leaf</tissue>
    </source>
</reference>
<reference evidence="2" key="1">
    <citation type="journal article" date="2014" name="Nat. Commun.">
        <title>The emerging biofuel crop Camelina sativa retains a highly undifferentiated hexaploid genome structure.</title>
        <authorList>
            <person name="Kagale S."/>
            <person name="Koh C."/>
            <person name="Nixon J."/>
            <person name="Bollina V."/>
            <person name="Clarke W.E."/>
            <person name="Tuteja R."/>
            <person name="Spillane C."/>
            <person name="Robinson S.J."/>
            <person name="Links M.G."/>
            <person name="Clarke C."/>
            <person name="Higgins E.E."/>
            <person name="Huebert T."/>
            <person name="Sharpe A.G."/>
            <person name="Parkin I.A."/>
        </authorList>
    </citation>
    <scope>NUCLEOTIDE SEQUENCE [LARGE SCALE GENOMIC DNA]</scope>
    <source>
        <strain evidence="2">cv. DH55</strain>
    </source>
</reference>
<gene>
    <name evidence="3" type="primary">LOC104743482</name>
</gene>
<proteinExistence type="predicted"/>
<dbReference type="PANTHER" id="PTHR35692">
    <property type="entry name" value="F26F24.11"/>
    <property type="match status" value="1"/>
</dbReference>
<sequence length="258" mass="28645">MPRSFSDKHDSAAVEDLLSQAKDGYVFEQVAKLNCSGFSDDSALPSNLETRSRRLKSLPVSSSPRRLLSHSKSMTSYADKKNRGNVSSVSSFSNLARNSCPLDASVEETMFFSGCNCNPNVNTTRGGALGDFYDSGRIGSSSARFCQQGKILNPTTQTLNLLPKENSRITSSSLTSIELASPSSSLRPKEGMNKSKSRFLRSWFDKLFLAQAMGCLQGKSLSKIKRTKESCKEEIYWEEEFKKAKKRVTKKEFIINDL</sequence>
<accession>A0ABM0VY27</accession>
<evidence type="ECO:0000313" key="2">
    <source>
        <dbReference type="Proteomes" id="UP000694864"/>
    </source>
</evidence>
<keyword evidence="2" id="KW-1185">Reference proteome</keyword>